<evidence type="ECO:0000313" key="1">
    <source>
        <dbReference type="EMBL" id="CAK5017877.1"/>
    </source>
</evidence>
<sequence>MSTKSSDIWNFFVKLPTADESARCKLCENKFSCKKSSTKGLWDHLKSMHLAEYEKFLQKNTSTSVRAWSQCHLT</sequence>
<accession>A0ACB0XU18</accession>
<comment type="caution">
    <text evidence="1">The sequence shown here is derived from an EMBL/GenBank/DDBJ whole genome shotgun (WGS) entry which is preliminary data.</text>
</comment>
<organism evidence="1 2">
    <name type="scientific">Meloidogyne enterolobii</name>
    <name type="common">Root-knot nematode worm</name>
    <name type="synonym">Meloidogyne mayaguensis</name>
    <dbReference type="NCBI Taxonomy" id="390850"/>
    <lineage>
        <taxon>Eukaryota</taxon>
        <taxon>Metazoa</taxon>
        <taxon>Ecdysozoa</taxon>
        <taxon>Nematoda</taxon>
        <taxon>Chromadorea</taxon>
        <taxon>Rhabditida</taxon>
        <taxon>Tylenchina</taxon>
        <taxon>Tylenchomorpha</taxon>
        <taxon>Tylenchoidea</taxon>
        <taxon>Meloidogynidae</taxon>
        <taxon>Meloidogyninae</taxon>
        <taxon>Meloidogyne</taxon>
    </lineage>
</organism>
<reference evidence="1" key="1">
    <citation type="submission" date="2023-11" db="EMBL/GenBank/DDBJ databases">
        <authorList>
            <person name="Poullet M."/>
        </authorList>
    </citation>
    <scope>NUCLEOTIDE SEQUENCE</scope>
    <source>
        <strain evidence="1">E1834</strain>
    </source>
</reference>
<gene>
    <name evidence="1" type="ORF">MENTE1834_LOCUS3651</name>
</gene>
<dbReference type="EMBL" id="CAVMJV010000003">
    <property type="protein sequence ID" value="CAK5017877.1"/>
    <property type="molecule type" value="Genomic_DNA"/>
</dbReference>
<protein>
    <submittedName>
        <fullName evidence="1">Uncharacterized protein</fullName>
    </submittedName>
</protein>
<name>A0ACB0XU18_MELEN</name>
<proteinExistence type="predicted"/>
<dbReference type="Proteomes" id="UP001497535">
    <property type="component" value="Unassembled WGS sequence"/>
</dbReference>
<evidence type="ECO:0000313" key="2">
    <source>
        <dbReference type="Proteomes" id="UP001497535"/>
    </source>
</evidence>
<keyword evidence="2" id="KW-1185">Reference proteome</keyword>